<dbReference type="InterPro" id="IPR001123">
    <property type="entry name" value="LeuE-type"/>
</dbReference>
<dbReference type="EMBL" id="CAEZYO010000024">
    <property type="protein sequence ID" value="CAB4731985.1"/>
    <property type="molecule type" value="Genomic_DNA"/>
</dbReference>
<dbReference type="PANTHER" id="PTHR30086">
    <property type="entry name" value="ARGININE EXPORTER PROTEIN ARGO"/>
    <property type="match status" value="1"/>
</dbReference>
<evidence type="ECO:0000256" key="3">
    <source>
        <dbReference type="ARBA" id="ARBA00022692"/>
    </source>
</evidence>
<keyword evidence="2" id="KW-1003">Cell membrane</keyword>
<feature type="transmembrane region" description="Helical" evidence="6">
    <location>
        <begin position="42"/>
        <end position="64"/>
    </location>
</feature>
<proteinExistence type="predicted"/>
<name>A0A6J6SBQ3_9ZZZZ</name>
<keyword evidence="3 6" id="KW-0812">Transmembrane</keyword>
<comment type="subcellular location">
    <subcellularLocation>
        <location evidence="1">Cell membrane</location>
        <topology evidence="1">Multi-pass membrane protein</topology>
    </subcellularLocation>
</comment>
<evidence type="ECO:0000256" key="1">
    <source>
        <dbReference type="ARBA" id="ARBA00004651"/>
    </source>
</evidence>
<feature type="transmembrane region" description="Helical" evidence="6">
    <location>
        <begin position="76"/>
        <end position="96"/>
    </location>
</feature>
<dbReference type="PANTHER" id="PTHR30086:SF20">
    <property type="entry name" value="ARGININE EXPORTER PROTEIN ARGO-RELATED"/>
    <property type="match status" value="1"/>
</dbReference>
<dbReference type="Pfam" id="PF01810">
    <property type="entry name" value="LysE"/>
    <property type="match status" value="1"/>
</dbReference>
<reference evidence="8" key="1">
    <citation type="submission" date="2020-05" db="EMBL/GenBank/DDBJ databases">
        <authorList>
            <person name="Chiriac C."/>
            <person name="Salcher M."/>
            <person name="Ghai R."/>
            <person name="Kavagutti S V."/>
        </authorList>
    </citation>
    <scope>NUCLEOTIDE SEQUENCE</scope>
</reference>
<evidence type="ECO:0000256" key="5">
    <source>
        <dbReference type="ARBA" id="ARBA00023136"/>
    </source>
</evidence>
<feature type="transmembrane region" description="Helical" evidence="6">
    <location>
        <begin position="117"/>
        <end position="142"/>
    </location>
</feature>
<evidence type="ECO:0000256" key="4">
    <source>
        <dbReference type="ARBA" id="ARBA00022989"/>
    </source>
</evidence>
<dbReference type="EMBL" id="CAESAH010000024">
    <property type="protein sequence ID" value="CAB4340028.1"/>
    <property type="molecule type" value="Genomic_DNA"/>
</dbReference>
<evidence type="ECO:0000256" key="6">
    <source>
        <dbReference type="SAM" id="Phobius"/>
    </source>
</evidence>
<feature type="transmembrane region" description="Helical" evidence="6">
    <location>
        <begin position="148"/>
        <end position="169"/>
    </location>
</feature>
<evidence type="ECO:0000256" key="2">
    <source>
        <dbReference type="ARBA" id="ARBA00022475"/>
    </source>
</evidence>
<organism evidence="8">
    <name type="scientific">freshwater metagenome</name>
    <dbReference type="NCBI Taxonomy" id="449393"/>
    <lineage>
        <taxon>unclassified sequences</taxon>
        <taxon>metagenomes</taxon>
        <taxon>ecological metagenomes</taxon>
    </lineage>
</organism>
<keyword evidence="4 6" id="KW-1133">Transmembrane helix</keyword>
<dbReference type="GO" id="GO:0005886">
    <property type="term" value="C:plasma membrane"/>
    <property type="evidence" value="ECO:0007669"/>
    <property type="project" value="UniProtKB-SubCell"/>
</dbReference>
<accession>A0A6J6SBQ3</accession>
<dbReference type="AlphaFoldDB" id="A0A6J6SBQ3"/>
<evidence type="ECO:0000313" key="9">
    <source>
        <dbReference type="EMBL" id="CAB4827724.1"/>
    </source>
</evidence>
<evidence type="ECO:0000313" key="8">
    <source>
        <dbReference type="EMBL" id="CAB4731985.1"/>
    </source>
</evidence>
<evidence type="ECO:0000313" key="7">
    <source>
        <dbReference type="EMBL" id="CAB4340028.1"/>
    </source>
</evidence>
<sequence>MVNFVHVLPAFVLTALLLAIVPGQTVAMILRQSIIGGSKTAYTTLIGTSTALVFWGAASAIGLSQVFAHSYTAYTALKYAGVAFLTFLAIQTLWSLRHEFGKFDYEGTAKIGLGPAFRLGLLTNLTNVKAAVFAVAFIPQFVPKDFNLGWGIFLLSIVQALTSASWYSFLISIIGRATTVLARPKVRRGLTAFSALGILFLAATLLLTSPR</sequence>
<gene>
    <name evidence="8" type="ORF">UFOPK2731_00893</name>
    <name evidence="9" type="ORF">UFOPK3161_01038</name>
    <name evidence="7" type="ORF">UFOPK3962_00897</name>
</gene>
<protein>
    <submittedName>
        <fullName evidence="8">Unannotated protein</fullName>
    </submittedName>
</protein>
<dbReference type="EMBL" id="CAFABC010000031">
    <property type="protein sequence ID" value="CAB4827724.1"/>
    <property type="molecule type" value="Genomic_DNA"/>
</dbReference>
<feature type="transmembrane region" description="Helical" evidence="6">
    <location>
        <begin position="6"/>
        <end position="30"/>
    </location>
</feature>
<feature type="transmembrane region" description="Helical" evidence="6">
    <location>
        <begin position="190"/>
        <end position="208"/>
    </location>
</feature>
<dbReference type="GO" id="GO:0015171">
    <property type="term" value="F:amino acid transmembrane transporter activity"/>
    <property type="evidence" value="ECO:0007669"/>
    <property type="project" value="TreeGrafter"/>
</dbReference>
<keyword evidence="5 6" id="KW-0472">Membrane</keyword>